<gene>
    <name evidence="1" type="ORF">GCM10007422_15600</name>
</gene>
<organism evidence="1 2">
    <name type="scientific">Pedobacter zeae</name>
    <dbReference type="NCBI Taxonomy" id="1737356"/>
    <lineage>
        <taxon>Bacteria</taxon>
        <taxon>Pseudomonadati</taxon>
        <taxon>Bacteroidota</taxon>
        <taxon>Sphingobacteriia</taxon>
        <taxon>Sphingobacteriales</taxon>
        <taxon>Sphingobacteriaceae</taxon>
        <taxon>Pedobacter</taxon>
    </lineage>
</organism>
<comment type="caution">
    <text evidence="1">The sequence shown here is derived from an EMBL/GenBank/DDBJ whole genome shotgun (WGS) entry which is preliminary data.</text>
</comment>
<dbReference type="Proteomes" id="UP000642938">
    <property type="component" value="Unassembled WGS sequence"/>
</dbReference>
<reference evidence="2" key="1">
    <citation type="journal article" date="2019" name="Int. J. Syst. Evol. Microbiol.">
        <title>The Global Catalogue of Microorganisms (GCM) 10K type strain sequencing project: providing services to taxonomists for standard genome sequencing and annotation.</title>
        <authorList>
            <consortium name="The Broad Institute Genomics Platform"/>
            <consortium name="The Broad Institute Genome Sequencing Center for Infectious Disease"/>
            <person name="Wu L."/>
            <person name="Ma J."/>
        </authorList>
    </citation>
    <scope>NUCLEOTIDE SEQUENCE [LARGE SCALE GENOMIC DNA]</scope>
    <source>
        <strain evidence="2">CGMCC 1.15287</strain>
    </source>
</reference>
<evidence type="ECO:0000313" key="1">
    <source>
        <dbReference type="EMBL" id="GGH01665.1"/>
    </source>
</evidence>
<protein>
    <submittedName>
        <fullName evidence="1">Uncharacterized protein</fullName>
    </submittedName>
</protein>
<proteinExistence type="predicted"/>
<evidence type="ECO:0000313" key="2">
    <source>
        <dbReference type="Proteomes" id="UP000642938"/>
    </source>
</evidence>
<accession>A0ABQ1XSF1</accession>
<dbReference type="EMBL" id="BMHZ01000002">
    <property type="protein sequence ID" value="GGH01665.1"/>
    <property type="molecule type" value="Genomic_DNA"/>
</dbReference>
<name>A0ABQ1XSF1_9SPHI</name>
<sequence length="71" mass="8309">MFGFDEANNCHPGQEKNNRVVVKYLSANFSRKSQRVYTGMEQANPVTMIGISNKMMFDVPDHKWRYNHQTN</sequence>
<keyword evidence="2" id="KW-1185">Reference proteome</keyword>